<dbReference type="Proteomes" id="UP001162992">
    <property type="component" value="Chromosome 8"/>
</dbReference>
<dbReference type="EMBL" id="CM055099">
    <property type="protein sequence ID" value="KAJ7547335.1"/>
    <property type="molecule type" value="Genomic_DNA"/>
</dbReference>
<evidence type="ECO:0000313" key="2">
    <source>
        <dbReference type="Proteomes" id="UP001162992"/>
    </source>
</evidence>
<name>A0ACC2CZ80_DIPCM</name>
<accession>A0ACC2CZ80</accession>
<gene>
    <name evidence="1" type="ORF">O6H91_08G080900</name>
</gene>
<proteinExistence type="predicted"/>
<comment type="caution">
    <text evidence="1">The sequence shown here is derived from an EMBL/GenBank/DDBJ whole genome shotgun (WGS) entry which is preliminary data.</text>
</comment>
<reference evidence="2" key="1">
    <citation type="journal article" date="2024" name="Proc. Natl. Acad. Sci. U.S.A.">
        <title>Extraordinary preservation of gene collinearity over three hundred million years revealed in homosporous lycophytes.</title>
        <authorList>
            <person name="Li C."/>
            <person name="Wickell D."/>
            <person name="Kuo L.Y."/>
            <person name="Chen X."/>
            <person name="Nie B."/>
            <person name="Liao X."/>
            <person name="Peng D."/>
            <person name="Ji J."/>
            <person name="Jenkins J."/>
            <person name="Williams M."/>
            <person name="Shu S."/>
            <person name="Plott C."/>
            <person name="Barry K."/>
            <person name="Rajasekar S."/>
            <person name="Grimwood J."/>
            <person name="Han X."/>
            <person name="Sun S."/>
            <person name="Hou Z."/>
            <person name="He W."/>
            <person name="Dai G."/>
            <person name="Sun C."/>
            <person name="Schmutz J."/>
            <person name="Leebens-Mack J.H."/>
            <person name="Li F.W."/>
            <person name="Wang L."/>
        </authorList>
    </citation>
    <scope>NUCLEOTIDE SEQUENCE [LARGE SCALE GENOMIC DNA]</scope>
    <source>
        <strain evidence="2">cv. PW_Plant_1</strain>
    </source>
</reference>
<keyword evidence="2" id="KW-1185">Reference proteome</keyword>
<protein>
    <submittedName>
        <fullName evidence="1">Uncharacterized protein</fullName>
    </submittedName>
</protein>
<sequence>METIVTRKACDEASDPEDESQKYKVVSCAARRKRLEIRRFKMMTDFSLIGEPANKRVRPETDRHDHTADGLGIVHAICTSEGDFSLEFALHDDKANTSRTLSLSLEEGSMLGKANVESKVVVCEPGCNLENIVKSSYLIGEEFGVVDSTDCKKSVILSSKSTDYQMDEQDANNTENQQASLTQKLCKESEESQPATTLKEVVICPLDKSSSCGCTSGDHCPPHGIVSVCGRRREMEDAVAVVPSFLSLATWAVGACSRIPLQGREKVSDLHFFGVYDGHGGAQAALYCKNHLHKALIEEITAVSDACKDHAENSITWDSQWQKALAACFSRMDKDVGGSDVEPIAPETVGSTAVIAVVGSCQIVVANCGDSRAVLSRGGQAIPLSNDHKPQRIDELARVEAAGGRVLYRNGYRVLGVLAMSRAIGDRYLKPYVIPDPEVTCTQRTEDDECLILASDGLWDVLSNELVCEIARRCLAGWRSQSRSGFPNLDNGYGDSPAATAAALLTKLALAKGSSDNISIVVVDLKSRTRL</sequence>
<organism evidence="1 2">
    <name type="scientific">Diphasiastrum complanatum</name>
    <name type="common">Issler's clubmoss</name>
    <name type="synonym">Lycopodium complanatum</name>
    <dbReference type="NCBI Taxonomy" id="34168"/>
    <lineage>
        <taxon>Eukaryota</taxon>
        <taxon>Viridiplantae</taxon>
        <taxon>Streptophyta</taxon>
        <taxon>Embryophyta</taxon>
        <taxon>Tracheophyta</taxon>
        <taxon>Lycopodiopsida</taxon>
        <taxon>Lycopodiales</taxon>
        <taxon>Lycopodiaceae</taxon>
        <taxon>Lycopodioideae</taxon>
        <taxon>Diphasiastrum</taxon>
    </lineage>
</organism>
<evidence type="ECO:0000313" key="1">
    <source>
        <dbReference type="EMBL" id="KAJ7547335.1"/>
    </source>
</evidence>